<dbReference type="Gene3D" id="3.30.1460.50">
    <property type="match status" value="1"/>
</dbReference>
<dbReference type="GO" id="GO:0019776">
    <property type="term" value="F:Atg8-family ligase activity"/>
    <property type="evidence" value="ECO:0007669"/>
    <property type="project" value="TreeGrafter"/>
</dbReference>
<keyword evidence="10" id="KW-1185">Reference proteome</keyword>
<evidence type="ECO:0000313" key="10">
    <source>
        <dbReference type="Proteomes" id="UP000237347"/>
    </source>
</evidence>
<protein>
    <recommendedName>
        <fullName evidence="3">Autophagy-related protein 3</fullName>
    </recommendedName>
</protein>
<dbReference type="PANTHER" id="PTHR12866">
    <property type="entry name" value="UBIQUITIN-LIKE-CONJUGATING ENZYME ATG3"/>
    <property type="match status" value="1"/>
</dbReference>
<keyword evidence="6" id="KW-0833">Ubl conjugation pathway</keyword>
<name>A0AAW0IST0_QUESU</name>
<dbReference type="Pfam" id="PF03987">
    <property type="entry name" value="Autophagy_act_C"/>
    <property type="match status" value="1"/>
</dbReference>
<sequence>MVLTQKLHEAFKGTVERITGPRIVSAFKEKGVLSVSEFVIAGDNLVSKCPTWSWESGDPNKRKSYLPPEKQFLITRNVPCLRRAASVEEEYEAAGGEVLLDNEDNDGWLATHGKPKDKSDEAENLPSMETLEISSKNKTVKSIPSHFGDQDEEDIPDMADYEEPDNIETDAATLPSTYLVAEEPDDDNILRTRTYDVSITYDKYYQTPRVWLTGYDESRMLLQPELVLEDVSQDHARKTVTIEDHPHLPGKHASVHPCRHGAVMKKIIDVLMSHGVEPEVDKYLFLFLKFVASVIPTIEYDYTMDFDLDTSCNFSMKVIKM</sequence>
<comment type="subcellular location">
    <subcellularLocation>
        <location evidence="1">Cytoplasm</location>
    </subcellularLocation>
</comment>
<dbReference type="EMBL" id="PKMF04000873">
    <property type="protein sequence ID" value="KAK7817609.1"/>
    <property type="molecule type" value="Genomic_DNA"/>
</dbReference>
<keyword evidence="4" id="KW-0813">Transport</keyword>
<keyword evidence="7" id="KW-0653">Protein transport</keyword>
<reference evidence="9 10" key="1">
    <citation type="journal article" date="2018" name="Sci. Data">
        <title>The draft genome sequence of cork oak.</title>
        <authorList>
            <person name="Ramos A.M."/>
            <person name="Usie A."/>
            <person name="Barbosa P."/>
            <person name="Barros P.M."/>
            <person name="Capote T."/>
            <person name="Chaves I."/>
            <person name="Simoes F."/>
            <person name="Abreu I."/>
            <person name="Carrasquinho I."/>
            <person name="Faro C."/>
            <person name="Guimaraes J.B."/>
            <person name="Mendonca D."/>
            <person name="Nobrega F."/>
            <person name="Rodrigues L."/>
            <person name="Saibo N.J.M."/>
            <person name="Varela M.C."/>
            <person name="Egas C."/>
            <person name="Matos J."/>
            <person name="Miguel C.M."/>
            <person name="Oliveira M.M."/>
            <person name="Ricardo C.P."/>
            <person name="Goncalves S."/>
        </authorList>
    </citation>
    <scope>NUCLEOTIDE SEQUENCE [LARGE SCALE GENOMIC DNA]</scope>
    <source>
        <strain evidence="10">cv. HL8</strain>
    </source>
</reference>
<dbReference type="InterPro" id="IPR007135">
    <property type="entry name" value="Atg3/Atg10"/>
</dbReference>
<dbReference type="GO" id="GO:0000422">
    <property type="term" value="P:autophagy of mitochondrion"/>
    <property type="evidence" value="ECO:0007669"/>
    <property type="project" value="TreeGrafter"/>
</dbReference>
<dbReference type="GO" id="GO:0000045">
    <property type="term" value="P:autophagosome assembly"/>
    <property type="evidence" value="ECO:0007669"/>
    <property type="project" value="TreeGrafter"/>
</dbReference>
<keyword evidence="5" id="KW-0963">Cytoplasm</keyword>
<evidence type="ECO:0000256" key="7">
    <source>
        <dbReference type="ARBA" id="ARBA00022927"/>
    </source>
</evidence>
<evidence type="ECO:0000256" key="6">
    <source>
        <dbReference type="ARBA" id="ARBA00022786"/>
    </source>
</evidence>
<evidence type="ECO:0000313" key="9">
    <source>
        <dbReference type="EMBL" id="KAK7817609.1"/>
    </source>
</evidence>
<dbReference type="GO" id="GO:0005829">
    <property type="term" value="C:cytosol"/>
    <property type="evidence" value="ECO:0007669"/>
    <property type="project" value="TreeGrafter"/>
</dbReference>
<dbReference type="GO" id="GO:0044804">
    <property type="term" value="P:nucleophagy"/>
    <property type="evidence" value="ECO:0007669"/>
    <property type="project" value="TreeGrafter"/>
</dbReference>
<dbReference type="GO" id="GO:0015031">
    <property type="term" value="P:protein transport"/>
    <property type="evidence" value="ECO:0007669"/>
    <property type="project" value="UniProtKB-KW"/>
</dbReference>
<organism evidence="9 10">
    <name type="scientific">Quercus suber</name>
    <name type="common">Cork oak</name>
    <dbReference type="NCBI Taxonomy" id="58331"/>
    <lineage>
        <taxon>Eukaryota</taxon>
        <taxon>Viridiplantae</taxon>
        <taxon>Streptophyta</taxon>
        <taxon>Embryophyta</taxon>
        <taxon>Tracheophyta</taxon>
        <taxon>Spermatophyta</taxon>
        <taxon>Magnoliopsida</taxon>
        <taxon>eudicotyledons</taxon>
        <taxon>Gunneridae</taxon>
        <taxon>Pentapetalae</taxon>
        <taxon>rosids</taxon>
        <taxon>fabids</taxon>
        <taxon>Fagales</taxon>
        <taxon>Fagaceae</taxon>
        <taxon>Quercus</taxon>
    </lineage>
</organism>
<dbReference type="FunFam" id="3.30.1460.50:FF:000007">
    <property type="entry name" value="Autophagy-related protein 3"/>
    <property type="match status" value="1"/>
</dbReference>
<dbReference type="PANTHER" id="PTHR12866:SF2">
    <property type="entry name" value="UBIQUITIN-LIKE-CONJUGATING ENZYME ATG3"/>
    <property type="match status" value="1"/>
</dbReference>
<comment type="similarity">
    <text evidence="2">Belongs to the ATG3 family.</text>
</comment>
<evidence type="ECO:0000256" key="8">
    <source>
        <dbReference type="ARBA" id="ARBA00023006"/>
    </source>
</evidence>
<comment type="caution">
    <text evidence="9">The sequence shown here is derived from an EMBL/GenBank/DDBJ whole genome shotgun (WGS) entry which is preliminary data.</text>
</comment>
<dbReference type="Proteomes" id="UP000237347">
    <property type="component" value="Unassembled WGS sequence"/>
</dbReference>
<evidence type="ECO:0000256" key="5">
    <source>
        <dbReference type="ARBA" id="ARBA00022490"/>
    </source>
</evidence>
<evidence type="ECO:0000256" key="3">
    <source>
        <dbReference type="ARBA" id="ARBA00018067"/>
    </source>
</evidence>
<evidence type="ECO:0000256" key="1">
    <source>
        <dbReference type="ARBA" id="ARBA00004496"/>
    </source>
</evidence>
<keyword evidence="8" id="KW-0072">Autophagy</keyword>
<accession>A0AAW0IST0</accession>
<evidence type="ECO:0000256" key="4">
    <source>
        <dbReference type="ARBA" id="ARBA00022448"/>
    </source>
</evidence>
<dbReference type="GO" id="GO:0000407">
    <property type="term" value="C:phagophore assembly site"/>
    <property type="evidence" value="ECO:0007669"/>
    <property type="project" value="TreeGrafter"/>
</dbReference>
<evidence type="ECO:0000256" key="2">
    <source>
        <dbReference type="ARBA" id="ARBA00007683"/>
    </source>
</evidence>
<gene>
    <name evidence="9" type="primary">ATG3_1</name>
    <name evidence="9" type="ORF">CFP56_042637</name>
</gene>
<dbReference type="AlphaFoldDB" id="A0AAW0IST0"/>
<dbReference type="GO" id="GO:0061723">
    <property type="term" value="P:glycophagy"/>
    <property type="evidence" value="ECO:0007669"/>
    <property type="project" value="TreeGrafter"/>
</dbReference>
<proteinExistence type="inferred from homology"/>